<dbReference type="RefSeq" id="WP_123639409.1">
    <property type="nucleotide sequence ID" value="NZ_RJUK01000003.1"/>
</dbReference>
<evidence type="ECO:0000256" key="1">
    <source>
        <dbReference type="SAM" id="Coils"/>
    </source>
</evidence>
<keyword evidence="4" id="KW-1185">Reference proteome</keyword>
<keyword evidence="1" id="KW-0175">Coiled coil</keyword>
<evidence type="ECO:0000256" key="2">
    <source>
        <dbReference type="SAM" id="SignalP"/>
    </source>
</evidence>
<evidence type="ECO:0000313" key="4">
    <source>
        <dbReference type="Proteomes" id="UP000273643"/>
    </source>
</evidence>
<accession>A0A3N1NUC1</accession>
<gene>
    <name evidence="3" type="ORF">EDC38_3064</name>
</gene>
<reference evidence="3 4" key="1">
    <citation type="submission" date="2018-11" db="EMBL/GenBank/DDBJ databases">
        <title>Genomic Encyclopedia of Type Strains, Phase IV (KMG-IV): sequencing the most valuable type-strain genomes for metagenomic binning, comparative biology and taxonomic classification.</title>
        <authorList>
            <person name="Goeker M."/>
        </authorList>
    </citation>
    <scope>NUCLEOTIDE SEQUENCE [LARGE SCALE GENOMIC DNA]</scope>
    <source>
        <strain evidence="3 4">DSM 16974</strain>
    </source>
</reference>
<name>A0A3N1NUC1_9GAMM</name>
<feature type="coiled-coil region" evidence="1">
    <location>
        <begin position="350"/>
        <end position="384"/>
    </location>
</feature>
<proteinExistence type="predicted"/>
<dbReference type="AlphaFoldDB" id="A0A3N1NUC1"/>
<protein>
    <recommendedName>
        <fullName evidence="5">Caspase domain-containing protein</fullName>
    </recommendedName>
</protein>
<evidence type="ECO:0000313" key="3">
    <source>
        <dbReference type="EMBL" id="ROQ18090.1"/>
    </source>
</evidence>
<dbReference type="EMBL" id="RJUK01000003">
    <property type="protein sequence ID" value="ROQ18090.1"/>
    <property type="molecule type" value="Genomic_DNA"/>
</dbReference>
<dbReference type="Proteomes" id="UP000273643">
    <property type="component" value="Unassembled WGS sequence"/>
</dbReference>
<keyword evidence="2" id="KW-0732">Signal</keyword>
<sequence>MSPVFVRSALLTFLALIALSHSAFLHAETRVWLIGGGNTLENSQGQIEENVRWLQSVFRQQGVSVKTFYTDGSGKDHDVVYFAHSEERDPIWEPVLRVYGSGLSYAQRTRRNSLTNIDGSTEKSELTSALIEDFQSLNDDDSVLLVYNGHGDINTNDTRKNNLMLWQDSRLSIKELDEVLDQTPASVPVRFVLTQCFSGSFSSLIYENPYSDTLSEQLRCGFLAESDRREAEGCDLGTNQAEFRDYTTYFFAALQQETRIGENIPLTEVDLDRSGDVSFHEAHIYTLAHAYSTDLSRSTRETYIEKWEPWFLRWNSFAKTGASNDYSYAASAVRSEHKLPEEGLKLLLKRRDLERSEQEKTRELKNARQALKEQQEHIRGLIEKPLDPMQLEDLPPKSLEALAEQIQTLEEYNHLVRLQSEVEALNAQKLQLGRDYTQAEKLIRLSRLARLIDQFRRYSGPESREDFERITSCEDGTLNPAAVPE</sequence>
<feature type="signal peptide" evidence="2">
    <location>
        <begin position="1"/>
        <end position="27"/>
    </location>
</feature>
<dbReference type="Gene3D" id="3.40.50.1460">
    <property type="match status" value="1"/>
</dbReference>
<comment type="caution">
    <text evidence="3">The sequence shown here is derived from an EMBL/GenBank/DDBJ whole genome shotgun (WGS) entry which is preliminary data.</text>
</comment>
<dbReference type="OrthoDB" id="7064038at2"/>
<feature type="chain" id="PRO_5018302220" description="Caspase domain-containing protein" evidence="2">
    <location>
        <begin position="28"/>
        <end position="485"/>
    </location>
</feature>
<organism evidence="3 4">
    <name type="scientific">Marinimicrobium koreense</name>
    <dbReference type="NCBI Taxonomy" id="306545"/>
    <lineage>
        <taxon>Bacteria</taxon>
        <taxon>Pseudomonadati</taxon>
        <taxon>Pseudomonadota</taxon>
        <taxon>Gammaproteobacteria</taxon>
        <taxon>Cellvibrionales</taxon>
        <taxon>Cellvibrionaceae</taxon>
        <taxon>Marinimicrobium</taxon>
    </lineage>
</organism>
<evidence type="ECO:0008006" key="5">
    <source>
        <dbReference type="Google" id="ProtNLM"/>
    </source>
</evidence>